<sequence>MLIYPRVLSSAAAILFTCVISAAALYYKSRHWEINEVMVFCKLQFNAYSCFDKLMSYIEAANKCVSVCMPGIHNPAIQGRLITLIKKKKIRVRIIIDRAGYNDSNDFLIKELIDTGAEIKCKSTIEAHSMQHKFCLIDDKVLMTGTLNWGNDRSSDHWNYVYITTKSRLVEPVKEEFYKMWNSSSNDIDPCYDVNGNTNNEETHNTDILITKTDCEDQTVRDTMTPELIIL</sequence>
<comment type="caution">
    <text evidence="1">The sequence shown here is derived from an EMBL/GenBank/DDBJ whole genome shotgun (WGS) entry which is preliminary data.</text>
</comment>
<protein>
    <submittedName>
        <fullName evidence="1">Uncharacterized protein</fullName>
    </submittedName>
</protein>
<organism evidence="1 2">
    <name type="scientific">Dendrolimus kikuchii</name>
    <dbReference type="NCBI Taxonomy" id="765133"/>
    <lineage>
        <taxon>Eukaryota</taxon>
        <taxon>Metazoa</taxon>
        <taxon>Ecdysozoa</taxon>
        <taxon>Arthropoda</taxon>
        <taxon>Hexapoda</taxon>
        <taxon>Insecta</taxon>
        <taxon>Pterygota</taxon>
        <taxon>Neoptera</taxon>
        <taxon>Endopterygota</taxon>
        <taxon>Lepidoptera</taxon>
        <taxon>Glossata</taxon>
        <taxon>Ditrysia</taxon>
        <taxon>Bombycoidea</taxon>
        <taxon>Lasiocampidae</taxon>
        <taxon>Dendrolimus</taxon>
    </lineage>
</organism>
<dbReference type="EMBL" id="CM034396">
    <property type="protein sequence ID" value="KAJ0178466.1"/>
    <property type="molecule type" value="Genomic_DNA"/>
</dbReference>
<evidence type="ECO:0000313" key="2">
    <source>
        <dbReference type="Proteomes" id="UP000824533"/>
    </source>
</evidence>
<gene>
    <name evidence="1" type="ORF">K1T71_006289</name>
</gene>
<keyword evidence="2" id="KW-1185">Reference proteome</keyword>
<dbReference type="Proteomes" id="UP000824533">
    <property type="component" value="Linkage Group LG10"/>
</dbReference>
<evidence type="ECO:0000313" key="1">
    <source>
        <dbReference type="EMBL" id="KAJ0178466.1"/>
    </source>
</evidence>
<accession>A0ACC1D3P5</accession>
<proteinExistence type="predicted"/>
<reference evidence="1 2" key="1">
    <citation type="journal article" date="2021" name="Front. Genet.">
        <title>Chromosome-Level Genome Assembly Reveals Significant Gene Expansion in the Toll and IMD Signaling Pathways of Dendrolimus kikuchii.</title>
        <authorList>
            <person name="Zhou J."/>
            <person name="Wu P."/>
            <person name="Xiong Z."/>
            <person name="Liu N."/>
            <person name="Zhao N."/>
            <person name="Ji M."/>
            <person name="Qiu Y."/>
            <person name="Yang B."/>
        </authorList>
    </citation>
    <scope>NUCLEOTIDE SEQUENCE [LARGE SCALE GENOMIC DNA]</scope>
    <source>
        <strain evidence="1">Ann1</strain>
    </source>
</reference>
<name>A0ACC1D3P5_9NEOP</name>